<sequence length="213" mass="24179">MKTAVKIQLSCAFLALLIFILIAFGVVVDSTWLAHFDTWGFSLVREPLSPNRTWFFKNVTRAGNEKWSLVLMFTLAILFIFQKKLRATCFLLINVGVFGYVFANLFKYLIHRPRPHIVHLIQASGFSFPSGHTMNAVLLYGSLIILANYYLANDGLRFAVNSFLGVIIVALPLSRIYLGVHYPSDVVAGYCLGYAMLVFSNFFIFKFNQLKRS</sequence>
<keyword evidence="4" id="KW-1185">Reference proteome</keyword>
<dbReference type="InterPro" id="IPR000326">
    <property type="entry name" value="PAP2/HPO"/>
</dbReference>
<keyword evidence="1" id="KW-0472">Membrane</keyword>
<evidence type="ECO:0000256" key="1">
    <source>
        <dbReference type="SAM" id="Phobius"/>
    </source>
</evidence>
<feature type="transmembrane region" description="Helical" evidence="1">
    <location>
        <begin position="130"/>
        <end position="151"/>
    </location>
</feature>
<feature type="transmembrane region" description="Helical" evidence="1">
    <location>
        <begin position="186"/>
        <end position="205"/>
    </location>
</feature>
<feature type="domain" description="Phosphatidic acid phosphatase type 2/haloperoxidase" evidence="2">
    <location>
        <begin position="88"/>
        <end position="201"/>
    </location>
</feature>
<dbReference type="CDD" id="cd03392">
    <property type="entry name" value="PAP2_like_2"/>
    <property type="match status" value="1"/>
</dbReference>
<organism evidence="3 4">
    <name type="scientific">Periweissella beninensis</name>
    <dbReference type="NCBI Taxonomy" id="504936"/>
    <lineage>
        <taxon>Bacteria</taxon>
        <taxon>Bacillati</taxon>
        <taxon>Bacillota</taxon>
        <taxon>Bacilli</taxon>
        <taxon>Lactobacillales</taxon>
        <taxon>Lactobacillaceae</taxon>
        <taxon>Periweissella</taxon>
    </lineage>
</organism>
<protein>
    <submittedName>
        <fullName evidence="3">Phosphatase PAP2 family protein</fullName>
    </submittedName>
</protein>
<keyword evidence="1" id="KW-0812">Transmembrane</keyword>
<dbReference type="Gene3D" id="1.20.144.10">
    <property type="entry name" value="Phosphatidic acid phosphatase type 2/haloperoxidase"/>
    <property type="match status" value="2"/>
</dbReference>
<dbReference type="EMBL" id="JAGMVS010000038">
    <property type="protein sequence ID" value="MCM2436615.1"/>
    <property type="molecule type" value="Genomic_DNA"/>
</dbReference>
<dbReference type="Proteomes" id="UP001057481">
    <property type="component" value="Unassembled WGS sequence"/>
</dbReference>
<dbReference type="PANTHER" id="PTHR14969:SF13">
    <property type="entry name" value="AT30094P"/>
    <property type="match status" value="1"/>
</dbReference>
<reference evidence="3" key="1">
    <citation type="submission" date="2021-04" db="EMBL/GenBank/DDBJ databases">
        <title>Taxonomic assessment of Weissella genus.</title>
        <authorList>
            <person name="Fanelli F."/>
            <person name="Chieffi D."/>
            <person name="Dell'Aquila A."/>
            <person name="Gyu-Sung C."/>
            <person name="Franz C.M.A.P."/>
            <person name="Fusco V."/>
        </authorList>
    </citation>
    <scope>NUCLEOTIDE SEQUENCE</scope>
    <source>
        <strain evidence="3">LMG 25373</strain>
    </source>
</reference>
<accession>A0ABT0VJM2</accession>
<dbReference type="PANTHER" id="PTHR14969">
    <property type="entry name" value="SPHINGOSINE-1-PHOSPHATE PHOSPHOHYDROLASE"/>
    <property type="match status" value="1"/>
</dbReference>
<dbReference type="SUPFAM" id="SSF48317">
    <property type="entry name" value="Acid phosphatase/Vanadium-dependent haloperoxidase"/>
    <property type="match status" value="1"/>
</dbReference>
<evidence type="ECO:0000313" key="3">
    <source>
        <dbReference type="EMBL" id="MCM2436615.1"/>
    </source>
</evidence>
<comment type="caution">
    <text evidence="3">The sequence shown here is derived from an EMBL/GenBank/DDBJ whole genome shotgun (WGS) entry which is preliminary data.</text>
</comment>
<feature type="transmembrane region" description="Helical" evidence="1">
    <location>
        <begin position="158"/>
        <end position="180"/>
    </location>
</feature>
<dbReference type="Pfam" id="PF01569">
    <property type="entry name" value="PAP2"/>
    <property type="match status" value="1"/>
</dbReference>
<feature type="transmembrane region" description="Helical" evidence="1">
    <location>
        <begin position="12"/>
        <end position="34"/>
    </location>
</feature>
<name>A0ABT0VJM2_9LACO</name>
<keyword evidence="1" id="KW-1133">Transmembrane helix</keyword>
<feature type="transmembrane region" description="Helical" evidence="1">
    <location>
        <begin position="89"/>
        <end position="110"/>
    </location>
</feature>
<evidence type="ECO:0000259" key="2">
    <source>
        <dbReference type="SMART" id="SM00014"/>
    </source>
</evidence>
<dbReference type="SMART" id="SM00014">
    <property type="entry name" value="acidPPc"/>
    <property type="match status" value="1"/>
</dbReference>
<dbReference type="InterPro" id="IPR036938">
    <property type="entry name" value="PAP2/HPO_sf"/>
</dbReference>
<dbReference type="RefSeq" id="WP_205143065.1">
    <property type="nucleotide sequence ID" value="NZ_JAFBDN010000003.1"/>
</dbReference>
<feature type="transmembrane region" description="Helical" evidence="1">
    <location>
        <begin position="66"/>
        <end position="82"/>
    </location>
</feature>
<proteinExistence type="predicted"/>
<evidence type="ECO:0000313" key="4">
    <source>
        <dbReference type="Proteomes" id="UP001057481"/>
    </source>
</evidence>
<gene>
    <name evidence="3" type="ORF">KAK10_01530</name>
</gene>